<reference evidence="8" key="1">
    <citation type="submission" date="2006-10" db="EMBL/GenBank/DDBJ databases">
        <authorList>
            <person name="Amadeo P."/>
            <person name="Zhao Q."/>
            <person name="Wortman J."/>
            <person name="Fraser-Liggett C."/>
            <person name="Carlton J."/>
        </authorList>
    </citation>
    <scope>NUCLEOTIDE SEQUENCE</scope>
    <source>
        <strain evidence="8">G3</strain>
    </source>
</reference>
<dbReference type="AlphaFoldDB" id="A2E3S1"/>
<dbReference type="InterPro" id="IPR041470">
    <property type="entry name" value="GCP_N"/>
</dbReference>
<dbReference type="GO" id="GO:0007020">
    <property type="term" value="P:microtubule nucleation"/>
    <property type="evidence" value="ECO:0000318"/>
    <property type="project" value="GO_Central"/>
</dbReference>
<dbReference type="GO" id="GO:0051225">
    <property type="term" value="P:spindle assembly"/>
    <property type="evidence" value="ECO:0000318"/>
    <property type="project" value="GO_Central"/>
</dbReference>
<name>A2E3S1_TRIV3</name>
<dbReference type="InterPro" id="IPR042241">
    <property type="entry name" value="GCP_C_sf"/>
</dbReference>
<dbReference type="SMR" id="A2E3S1"/>
<evidence type="ECO:0000313" key="8">
    <source>
        <dbReference type="EMBL" id="EAY12709.1"/>
    </source>
</evidence>
<dbReference type="KEGG" id="tva:4770677"/>
<dbReference type="Proteomes" id="UP000001542">
    <property type="component" value="Unassembled WGS sequence"/>
</dbReference>
<dbReference type="Gene3D" id="1.20.120.1900">
    <property type="entry name" value="Gamma-tubulin complex, C-terminal domain"/>
    <property type="match status" value="1"/>
</dbReference>
<dbReference type="InterPro" id="IPR007259">
    <property type="entry name" value="GCP"/>
</dbReference>
<dbReference type="GO" id="GO:0000278">
    <property type="term" value="P:mitotic cell cycle"/>
    <property type="evidence" value="ECO:0000318"/>
    <property type="project" value="GO_Central"/>
</dbReference>
<feature type="domain" description="Gamma tubulin complex component protein N-terminal" evidence="7">
    <location>
        <begin position="119"/>
        <end position="370"/>
    </location>
</feature>
<dbReference type="STRING" id="5722.A2E3S1"/>
<dbReference type="VEuPathDB" id="TrichDB:TVAGG3_0507420"/>
<sequence length="708" mass="81491">MNKNELLNQLVDNMFKGISNNERERLVKLCKTFCQAQLQLHNAHAIISWSHKWKKQLKPETTNELDVIVKKMPSDKLQIYRLLDLLKFTKNTFVITKANPEFSRVTRKSRHFISENQLVSELILLLKGGKSSIFTIQNYQYMIDGLIMPHHINCVSKIMSNCICIDTLNSIIGKLYGIVGQSVETVLQKEKNEYITEMQSLTSEMSLLNLMAYSCGPIKQSLEAAAFIAYTILNSDEDEDIFSILKSASNHGSPAVNKVAQKCFNEAKSAYTDIVCDWVLYGRLADPYNEFFVLENEEHIRSCDWWDNQYYIEPIRIPSFVKSDTLAAQIASCGRAWNFIRYFKRIAMENGGARASLMLHAQTESLEKNFDLNLLSKYSNESMKNVLNIVKNIIWLPGHIKTITDFILLRRGDFVVSLFENFLHEGAPISLLDHVIRDICQDSVYINKRTSENTTLCIDVKMTARNEIDNSPEAVILHYNAPTDLTYILDDSIIDSYIQVGRLIWSLKCCERRLLMNWQNSRLSASSFSKIDFSDTNVLQSALRFSIITAVRSISEFFTMDVISVIQRELMIGIDQADNIDKLLSLIRMSANKLKLETFVTCNIQKFIDFQNALNILLNVVNDYNIIEEDFIGNLSELEDMLADNSADFAKLMREYREIRSEFNFNISKSKGDFQDALRDLYELTLVSPELWMLESRLQFCVAHFINK</sequence>
<keyword evidence="3" id="KW-0963">Cytoplasm</keyword>
<dbReference type="RefSeq" id="XP_001324932.1">
    <property type="nucleotide sequence ID" value="XM_001324897.1"/>
</dbReference>
<evidence type="ECO:0000259" key="7">
    <source>
        <dbReference type="Pfam" id="PF17681"/>
    </source>
</evidence>
<dbReference type="GO" id="GO:0000922">
    <property type="term" value="C:spindle pole"/>
    <property type="evidence" value="ECO:0007669"/>
    <property type="project" value="InterPro"/>
</dbReference>
<keyword evidence="4" id="KW-0493">Microtubule</keyword>
<dbReference type="GO" id="GO:0000930">
    <property type="term" value="C:gamma-tubulin complex"/>
    <property type="evidence" value="ECO:0000318"/>
    <property type="project" value="GO_Central"/>
</dbReference>
<dbReference type="Pfam" id="PF04130">
    <property type="entry name" value="GCP_C_terminal"/>
    <property type="match status" value="1"/>
</dbReference>
<gene>
    <name evidence="8" type="ORF">TVAG_117310</name>
</gene>
<comment type="similarity">
    <text evidence="2">Belongs to the TUBGCP family.</text>
</comment>
<evidence type="ECO:0000256" key="1">
    <source>
        <dbReference type="ARBA" id="ARBA00004245"/>
    </source>
</evidence>
<dbReference type="InParanoid" id="A2E3S1"/>
<dbReference type="PANTHER" id="PTHR19302">
    <property type="entry name" value="GAMMA TUBULIN COMPLEX PROTEIN"/>
    <property type="match status" value="1"/>
</dbReference>
<dbReference type="EMBL" id="DS113297">
    <property type="protein sequence ID" value="EAY12709.1"/>
    <property type="molecule type" value="Genomic_DNA"/>
</dbReference>
<protein>
    <submittedName>
        <fullName evidence="8">Spc97 / Spc98 family protein</fullName>
    </submittedName>
</protein>
<dbReference type="GO" id="GO:0031122">
    <property type="term" value="P:cytoplasmic microtubule organization"/>
    <property type="evidence" value="ECO:0000318"/>
    <property type="project" value="GO_Central"/>
</dbReference>
<dbReference type="GO" id="GO:0005874">
    <property type="term" value="C:microtubule"/>
    <property type="evidence" value="ECO:0007669"/>
    <property type="project" value="UniProtKB-KW"/>
</dbReference>
<comment type="subcellular location">
    <subcellularLocation>
        <location evidence="1">Cytoplasm</location>
        <location evidence="1">Cytoskeleton</location>
    </subcellularLocation>
</comment>
<dbReference type="FunCoup" id="A2E3S1">
    <property type="interactions" value="634"/>
</dbReference>
<proteinExistence type="inferred from homology"/>
<dbReference type="VEuPathDB" id="TrichDB:TVAG_117310"/>
<dbReference type="OrthoDB" id="5860513at2759"/>
<dbReference type="Pfam" id="PF17681">
    <property type="entry name" value="GCP_N_terminal"/>
    <property type="match status" value="1"/>
</dbReference>
<feature type="domain" description="Gamma tubulin complex component C-terminal" evidence="6">
    <location>
        <begin position="396"/>
        <end position="668"/>
    </location>
</feature>
<evidence type="ECO:0000313" key="9">
    <source>
        <dbReference type="Proteomes" id="UP000001542"/>
    </source>
</evidence>
<dbReference type="PANTHER" id="PTHR19302:SF13">
    <property type="entry name" value="GAMMA-TUBULIN COMPLEX COMPONENT 2"/>
    <property type="match status" value="1"/>
</dbReference>
<evidence type="ECO:0000256" key="3">
    <source>
        <dbReference type="ARBA" id="ARBA00022490"/>
    </source>
</evidence>
<dbReference type="eggNOG" id="KOG2000">
    <property type="taxonomic scope" value="Eukaryota"/>
</dbReference>
<keyword evidence="5" id="KW-0206">Cytoskeleton</keyword>
<accession>A2E3S1</accession>
<reference evidence="8" key="2">
    <citation type="journal article" date="2007" name="Science">
        <title>Draft genome sequence of the sexually transmitted pathogen Trichomonas vaginalis.</title>
        <authorList>
            <person name="Carlton J.M."/>
            <person name="Hirt R.P."/>
            <person name="Silva J.C."/>
            <person name="Delcher A.L."/>
            <person name="Schatz M."/>
            <person name="Zhao Q."/>
            <person name="Wortman J.R."/>
            <person name="Bidwell S.L."/>
            <person name="Alsmark U.C.M."/>
            <person name="Besteiro S."/>
            <person name="Sicheritz-Ponten T."/>
            <person name="Noel C.J."/>
            <person name="Dacks J.B."/>
            <person name="Foster P.G."/>
            <person name="Simillion C."/>
            <person name="Van de Peer Y."/>
            <person name="Miranda-Saavedra D."/>
            <person name="Barton G.J."/>
            <person name="Westrop G.D."/>
            <person name="Mueller S."/>
            <person name="Dessi D."/>
            <person name="Fiori P.L."/>
            <person name="Ren Q."/>
            <person name="Paulsen I."/>
            <person name="Zhang H."/>
            <person name="Bastida-Corcuera F.D."/>
            <person name="Simoes-Barbosa A."/>
            <person name="Brown M.T."/>
            <person name="Hayes R.D."/>
            <person name="Mukherjee M."/>
            <person name="Okumura C.Y."/>
            <person name="Schneider R."/>
            <person name="Smith A.J."/>
            <person name="Vanacova S."/>
            <person name="Villalvazo M."/>
            <person name="Haas B.J."/>
            <person name="Pertea M."/>
            <person name="Feldblyum T.V."/>
            <person name="Utterback T.R."/>
            <person name="Shu C.L."/>
            <person name="Osoegawa K."/>
            <person name="de Jong P.J."/>
            <person name="Hrdy I."/>
            <person name="Horvathova L."/>
            <person name="Zubacova Z."/>
            <person name="Dolezal P."/>
            <person name="Malik S.B."/>
            <person name="Logsdon J.M. Jr."/>
            <person name="Henze K."/>
            <person name="Gupta A."/>
            <person name="Wang C.C."/>
            <person name="Dunne R.L."/>
            <person name="Upcroft J.A."/>
            <person name="Upcroft P."/>
            <person name="White O."/>
            <person name="Salzberg S.L."/>
            <person name="Tang P."/>
            <person name="Chiu C.-H."/>
            <person name="Lee Y.-S."/>
            <person name="Embley T.M."/>
            <person name="Coombs G.H."/>
            <person name="Mottram J.C."/>
            <person name="Tachezy J."/>
            <person name="Fraser-Liggett C.M."/>
            <person name="Johnson P.J."/>
        </authorList>
    </citation>
    <scope>NUCLEOTIDE SEQUENCE [LARGE SCALE GENOMIC DNA]</scope>
    <source>
        <strain evidence="8">G3</strain>
    </source>
</reference>
<dbReference type="GO" id="GO:0043015">
    <property type="term" value="F:gamma-tubulin binding"/>
    <property type="evidence" value="ECO:0000318"/>
    <property type="project" value="GO_Central"/>
</dbReference>
<dbReference type="GO" id="GO:0051321">
    <property type="term" value="P:meiotic cell cycle"/>
    <property type="evidence" value="ECO:0000318"/>
    <property type="project" value="GO_Central"/>
</dbReference>
<organism evidence="8 9">
    <name type="scientific">Trichomonas vaginalis (strain ATCC PRA-98 / G3)</name>
    <dbReference type="NCBI Taxonomy" id="412133"/>
    <lineage>
        <taxon>Eukaryota</taxon>
        <taxon>Metamonada</taxon>
        <taxon>Parabasalia</taxon>
        <taxon>Trichomonadida</taxon>
        <taxon>Trichomonadidae</taxon>
        <taxon>Trichomonas</taxon>
    </lineage>
</organism>
<evidence type="ECO:0000259" key="6">
    <source>
        <dbReference type="Pfam" id="PF04130"/>
    </source>
</evidence>
<evidence type="ECO:0000256" key="4">
    <source>
        <dbReference type="ARBA" id="ARBA00022701"/>
    </source>
</evidence>
<keyword evidence="9" id="KW-1185">Reference proteome</keyword>
<evidence type="ECO:0000256" key="2">
    <source>
        <dbReference type="ARBA" id="ARBA00010337"/>
    </source>
</evidence>
<dbReference type="InterPro" id="IPR040457">
    <property type="entry name" value="GCP_C"/>
</dbReference>
<evidence type="ECO:0000256" key="5">
    <source>
        <dbReference type="ARBA" id="ARBA00023212"/>
    </source>
</evidence>